<reference evidence="2" key="1">
    <citation type="submission" date="2019-10" db="EMBL/GenBank/DDBJ databases">
        <authorList>
            <person name="Soares A.E.R."/>
            <person name="Aleixo A."/>
            <person name="Schneider P."/>
            <person name="Miyaki C.Y."/>
            <person name="Schneider M.P."/>
            <person name="Mello C."/>
            <person name="Vasconcelos A.T.R."/>
        </authorList>
    </citation>
    <scope>NUCLEOTIDE SEQUENCE</scope>
    <source>
        <tissue evidence="2">Muscle</tissue>
    </source>
</reference>
<protein>
    <submittedName>
        <fullName evidence="2">Protein pxr1-like</fullName>
    </submittedName>
</protein>
<accession>A0ABQ9D058</accession>
<gene>
    <name evidence="2" type="ORF">WISP_112941</name>
</gene>
<feature type="region of interest" description="Disordered" evidence="1">
    <location>
        <begin position="1"/>
        <end position="22"/>
    </location>
</feature>
<dbReference type="EMBL" id="WHWB01034459">
    <property type="protein sequence ID" value="KAJ7409679.1"/>
    <property type="molecule type" value="Genomic_DNA"/>
</dbReference>
<comment type="caution">
    <text evidence="2">The sequence shown here is derived from an EMBL/GenBank/DDBJ whole genome shotgun (WGS) entry which is preliminary data.</text>
</comment>
<dbReference type="Proteomes" id="UP001145742">
    <property type="component" value="Unassembled WGS sequence"/>
</dbReference>
<evidence type="ECO:0000256" key="1">
    <source>
        <dbReference type="SAM" id="MobiDB-lite"/>
    </source>
</evidence>
<evidence type="ECO:0000313" key="2">
    <source>
        <dbReference type="EMBL" id="KAJ7409679.1"/>
    </source>
</evidence>
<keyword evidence="3" id="KW-1185">Reference proteome</keyword>
<proteinExistence type="predicted"/>
<organism evidence="2 3">
    <name type="scientific">Willisornis vidua</name>
    <name type="common">Xingu scale-backed antbird</name>
    <dbReference type="NCBI Taxonomy" id="1566151"/>
    <lineage>
        <taxon>Eukaryota</taxon>
        <taxon>Metazoa</taxon>
        <taxon>Chordata</taxon>
        <taxon>Craniata</taxon>
        <taxon>Vertebrata</taxon>
        <taxon>Euteleostomi</taxon>
        <taxon>Archelosauria</taxon>
        <taxon>Archosauria</taxon>
        <taxon>Dinosauria</taxon>
        <taxon>Saurischia</taxon>
        <taxon>Theropoda</taxon>
        <taxon>Coelurosauria</taxon>
        <taxon>Aves</taxon>
        <taxon>Neognathae</taxon>
        <taxon>Neoaves</taxon>
        <taxon>Telluraves</taxon>
        <taxon>Australaves</taxon>
        <taxon>Passeriformes</taxon>
        <taxon>Thamnophilidae</taxon>
        <taxon>Willisornis</taxon>
    </lineage>
</organism>
<name>A0ABQ9D058_9PASS</name>
<sequence>MNNSADTKVSGEGGGGGAPGARVEVPLQAVVKNMMRQAVHLQSMEDHRSAEIHLQPLEEIHARAGECNKEAVTLLESHAGSGSCQGPADLWREKSTLEQVFLVGLMALWGHTGTAYT</sequence>
<evidence type="ECO:0000313" key="3">
    <source>
        <dbReference type="Proteomes" id="UP001145742"/>
    </source>
</evidence>